<reference evidence="2" key="1">
    <citation type="submission" date="2009-03" db="EMBL/GenBank/DDBJ databases">
        <authorList>
            <person name="Warren W."/>
            <person name="Ye L."/>
            <person name="Minx P."/>
            <person name="Worley K."/>
            <person name="Gibbs R."/>
            <person name="Wilson R.K."/>
        </authorList>
    </citation>
    <scope>NUCLEOTIDE SEQUENCE [LARGE SCALE GENOMIC DNA]</scope>
</reference>
<dbReference type="PANTHER" id="PTHR12138:SF133">
    <property type="entry name" value="SECRETED PROTEIN"/>
    <property type="match status" value="1"/>
</dbReference>
<reference evidence="2" key="2">
    <citation type="submission" date="2025-08" db="UniProtKB">
        <authorList>
            <consortium name="Ensembl"/>
        </authorList>
    </citation>
    <scope>IDENTIFICATION</scope>
</reference>
<accession>A0A5F4WKH3</accession>
<dbReference type="Ensembl" id="ENSCJAT00000100499.2">
    <property type="protein sequence ID" value="ENSCJAP00000078214.2"/>
    <property type="gene ID" value="ENSCJAG00000075766.1"/>
</dbReference>
<organism evidence="2 3">
    <name type="scientific">Callithrix jacchus</name>
    <name type="common">White-tufted-ear marmoset</name>
    <name type="synonym">Simia Jacchus</name>
    <dbReference type="NCBI Taxonomy" id="9483"/>
    <lineage>
        <taxon>Eukaryota</taxon>
        <taxon>Metazoa</taxon>
        <taxon>Chordata</taxon>
        <taxon>Craniata</taxon>
        <taxon>Vertebrata</taxon>
        <taxon>Euteleostomi</taxon>
        <taxon>Mammalia</taxon>
        <taxon>Eutheria</taxon>
        <taxon>Euarchontoglires</taxon>
        <taxon>Primates</taxon>
        <taxon>Haplorrhini</taxon>
        <taxon>Platyrrhini</taxon>
        <taxon>Cebidae</taxon>
        <taxon>Callitrichinae</taxon>
        <taxon>Callithrix</taxon>
        <taxon>Callithrix</taxon>
    </lineage>
</organism>
<evidence type="ECO:0000256" key="1">
    <source>
        <dbReference type="SAM" id="MobiDB-lite"/>
    </source>
</evidence>
<evidence type="ECO:0000313" key="3">
    <source>
        <dbReference type="Proteomes" id="UP000008225"/>
    </source>
</evidence>
<name>A0A5F4WKH3_CALJA</name>
<dbReference type="PRINTS" id="PR02045">
    <property type="entry name" value="F138DOMAIN"/>
</dbReference>
<protein>
    <submittedName>
        <fullName evidence="2">Uncharacterized protein</fullName>
    </submittedName>
</protein>
<dbReference type="InParanoid" id="A0A5F4WKH3"/>
<sequence>RNNKTVNFNTLKCYFSLFKSIEPQWDSSPRNPSSSLFYRLECNGAISDHCNLHLLGSSDCPASASRVAVTTGMCHHAWLIFVFLVEIEFHYVGQAGPEPLTSGEPPASASQNAGITGMSHRAWP</sequence>
<evidence type="ECO:0000313" key="2">
    <source>
        <dbReference type="Ensembl" id="ENSCJAP00000078214.2"/>
    </source>
</evidence>
<reference evidence="2" key="3">
    <citation type="submission" date="2025-09" db="UniProtKB">
        <authorList>
            <consortium name="Ensembl"/>
        </authorList>
    </citation>
    <scope>IDENTIFICATION</scope>
</reference>
<keyword evidence="3" id="KW-1185">Reference proteome</keyword>
<feature type="region of interest" description="Disordered" evidence="1">
    <location>
        <begin position="100"/>
        <end position="124"/>
    </location>
</feature>
<dbReference type="OMA" id="VEIEFHY"/>
<dbReference type="AlphaFoldDB" id="A0A5F4WKH3"/>
<dbReference type="GeneTree" id="ENSGT01150000286943"/>
<dbReference type="PANTHER" id="PTHR12138">
    <property type="entry name" value="PRIMATE-EXPANDED PROTEIN FAMILY"/>
    <property type="match status" value="1"/>
</dbReference>
<dbReference type="Proteomes" id="UP000008225">
    <property type="component" value="Chromosome 2"/>
</dbReference>
<proteinExistence type="predicted"/>